<dbReference type="GeneID" id="27344026"/>
<organism evidence="3 4">
    <name type="scientific">Cladophialophora immunda</name>
    <dbReference type="NCBI Taxonomy" id="569365"/>
    <lineage>
        <taxon>Eukaryota</taxon>
        <taxon>Fungi</taxon>
        <taxon>Dikarya</taxon>
        <taxon>Ascomycota</taxon>
        <taxon>Pezizomycotina</taxon>
        <taxon>Eurotiomycetes</taxon>
        <taxon>Chaetothyriomycetidae</taxon>
        <taxon>Chaetothyriales</taxon>
        <taxon>Herpotrichiellaceae</taxon>
        <taxon>Cladophialophora</taxon>
    </lineage>
</organism>
<evidence type="ECO:0000313" key="3">
    <source>
        <dbReference type="EMBL" id="KIW28981.1"/>
    </source>
</evidence>
<dbReference type="RefSeq" id="XP_016249197.1">
    <property type="nucleotide sequence ID" value="XM_016391678.1"/>
</dbReference>
<dbReference type="InterPro" id="IPR018376">
    <property type="entry name" value="Enoyl-CoA_hyd/isom_CS"/>
</dbReference>
<dbReference type="HOGENOM" id="CLU_009834_3_1_1"/>
<dbReference type="InterPro" id="IPR029045">
    <property type="entry name" value="ClpP/crotonase-like_dom_sf"/>
</dbReference>
<dbReference type="GO" id="GO:0006635">
    <property type="term" value="P:fatty acid beta-oxidation"/>
    <property type="evidence" value="ECO:0007669"/>
    <property type="project" value="TreeGrafter"/>
</dbReference>
<dbReference type="PANTHER" id="PTHR11941:SF75">
    <property type="entry name" value="ENOYL-COA HYDRATASE_ISOMERASE FAMILY PROTEIN"/>
    <property type="match status" value="1"/>
</dbReference>
<evidence type="ECO:0000313" key="4">
    <source>
        <dbReference type="Proteomes" id="UP000054466"/>
    </source>
</evidence>
<dbReference type="Pfam" id="PF00378">
    <property type="entry name" value="ECH_1"/>
    <property type="match status" value="1"/>
</dbReference>
<dbReference type="CDD" id="cd06558">
    <property type="entry name" value="crotonase-like"/>
    <property type="match status" value="1"/>
</dbReference>
<dbReference type="Gene3D" id="3.90.226.10">
    <property type="entry name" value="2-enoyl-CoA Hydratase, Chain A, domain 1"/>
    <property type="match status" value="1"/>
</dbReference>
<evidence type="ECO:0000256" key="2">
    <source>
        <dbReference type="RuleBase" id="RU003707"/>
    </source>
</evidence>
<dbReference type="PROSITE" id="PS00166">
    <property type="entry name" value="ENOYL_COA_HYDRATASE"/>
    <property type="match status" value="1"/>
</dbReference>
<evidence type="ECO:0000256" key="1">
    <source>
        <dbReference type="ARBA" id="ARBA00005254"/>
    </source>
</evidence>
<protein>
    <recommendedName>
        <fullName evidence="5">Enoyl-CoA hydratase/isomerase</fullName>
    </recommendedName>
</protein>
<dbReference type="GO" id="GO:0005777">
    <property type="term" value="C:peroxisome"/>
    <property type="evidence" value="ECO:0007669"/>
    <property type="project" value="TreeGrafter"/>
</dbReference>
<accession>A0A0D1ZM18</accession>
<dbReference type="GO" id="GO:0004165">
    <property type="term" value="F:delta(3)-delta(2)-enoyl-CoA isomerase activity"/>
    <property type="evidence" value="ECO:0007669"/>
    <property type="project" value="TreeGrafter"/>
</dbReference>
<name>A0A0D1ZM18_9EURO</name>
<dbReference type="AlphaFoldDB" id="A0A0D1ZM18"/>
<gene>
    <name evidence="3" type="ORF">PV07_04832</name>
</gene>
<dbReference type="PANTHER" id="PTHR11941">
    <property type="entry name" value="ENOYL-COA HYDRATASE-RELATED"/>
    <property type="match status" value="1"/>
</dbReference>
<dbReference type="OrthoDB" id="1696280at2759"/>
<keyword evidence="4" id="KW-1185">Reference proteome</keyword>
<comment type="similarity">
    <text evidence="1 2">Belongs to the enoyl-CoA hydratase/isomerase family.</text>
</comment>
<dbReference type="Proteomes" id="UP000054466">
    <property type="component" value="Unassembled WGS sequence"/>
</dbReference>
<evidence type="ECO:0008006" key="5">
    <source>
        <dbReference type="Google" id="ProtNLM"/>
    </source>
</evidence>
<dbReference type="EMBL" id="KN847042">
    <property type="protein sequence ID" value="KIW28981.1"/>
    <property type="molecule type" value="Genomic_DNA"/>
</dbReference>
<sequence>MSQLFTLPLTSKPGSVATPGAVVVTTPSPSVYLVTFQSEPDNRLTPALNSTLRLSLLIIRQRYPKGVVIITSAIAKFFSNGLDYESAMADPTFFQSSLYPLWHTILTYPMPVVALMNGHAFAGGLLLALSCDYRIMNPHRGLTCLNELDLGAELRPGISVLLQQKLTSNKLLREVVLESKRYTGAQALEAGLVDGLGGLDEVLAFIEKKQLLKKAASPVYGSIKEATFYRETVLTLEREDADMVAHNARKEYLKKQSEAEEQEVNQLHISQKAKL</sequence>
<dbReference type="InterPro" id="IPR001753">
    <property type="entry name" value="Enoyl-CoA_hydra/iso"/>
</dbReference>
<dbReference type="VEuPathDB" id="FungiDB:PV07_04832"/>
<proteinExistence type="inferred from homology"/>
<dbReference type="SUPFAM" id="SSF52096">
    <property type="entry name" value="ClpP/crotonase"/>
    <property type="match status" value="1"/>
</dbReference>
<dbReference type="STRING" id="569365.A0A0D1ZM18"/>
<reference evidence="3 4" key="1">
    <citation type="submission" date="2015-01" db="EMBL/GenBank/DDBJ databases">
        <title>The Genome Sequence of Cladophialophora immunda CBS83496.</title>
        <authorList>
            <consortium name="The Broad Institute Genomics Platform"/>
            <person name="Cuomo C."/>
            <person name="de Hoog S."/>
            <person name="Gorbushina A."/>
            <person name="Stielow B."/>
            <person name="Teixiera M."/>
            <person name="Abouelleil A."/>
            <person name="Chapman S.B."/>
            <person name="Priest M."/>
            <person name="Young S.K."/>
            <person name="Wortman J."/>
            <person name="Nusbaum C."/>
            <person name="Birren B."/>
        </authorList>
    </citation>
    <scope>NUCLEOTIDE SEQUENCE [LARGE SCALE GENOMIC DNA]</scope>
    <source>
        <strain evidence="3 4">CBS 83496</strain>
    </source>
</reference>